<dbReference type="InterPro" id="IPR019821">
    <property type="entry name" value="Kinesin_motor_CS"/>
</dbReference>
<gene>
    <name evidence="9" type="ORF">APUTEX25_000080</name>
</gene>
<dbReference type="GO" id="GO:0043515">
    <property type="term" value="F:kinetochore binding"/>
    <property type="evidence" value="ECO:0007669"/>
    <property type="project" value="UniProtKB-ARBA"/>
</dbReference>
<feature type="coiled-coil region" evidence="6">
    <location>
        <begin position="1522"/>
        <end position="1770"/>
    </location>
</feature>
<evidence type="ECO:0000256" key="7">
    <source>
        <dbReference type="SAM" id="MobiDB-lite"/>
    </source>
</evidence>
<feature type="region of interest" description="Disordered" evidence="7">
    <location>
        <begin position="410"/>
        <end position="535"/>
    </location>
</feature>
<protein>
    <recommendedName>
        <fullName evidence="8">Kinesin motor domain-containing protein</fullName>
    </recommendedName>
</protein>
<dbReference type="InterPro" id="IPR036961">
    <property type="entry name" value="Kinesin_motor_dom_sf"/>
</dbReference>
<proteinExistence type="inferred from homology"/>
<comment type="similarity">
    <text evidence="5">Belongs to the TRAFAC class myosin-kinesin ATPase superfamily. Kinesin family.</text>
</comment>
<organism evidence="9 10">
    <name type="scientific">Auxenochlorella protothecoides</name>
    <name type="common">Green microalga</name>
    <name type="synonym">Chlorella protothecoides</name>
    <dbReference type="NCBI Taxonomy" id="3075"/>
    <lineage>
        <taxon>Eukaryota</taxon>
        <taxon>Viridiplantae</taxon>
        <taxon>Chlorophyta</taxon>
        <taxon>core chlorophytes</taxon>
        <taxon>Trebouxiophyceae</taxon>
        <taxon>Chlorellales</taxon>
        <taxon>Chlorellaceae</taxon>
        <taxon>Auxenochlorella</taxon>
    </lineage>
</organism>
<dbReference type="SMART" id="SM00129">
    <property type="entry name" value="KISc"/>
    <property type="match status" value="1"/>
</dbReference>
<dbReference type="SUPFAM" id="SSF52540">
    <property type="entry name" value="P-loop containing nucleoside triphosphate hydrolases"/>
    <property type="match status" value="1"/>
</dbReference>
<dbReference type="GO" id="GO:0005524">
    <property type="term" value="F:ATP binding"/>
    <property type="evidence" value="ECO:0007669"/>
    <property type="project" value="UniProtKB-UniRule"/>
</dbReference>
<dbReference type="Proteomes" id="UP000279271">
    <property type="component" value="Unassembled WGS sequence"/>
</dbReference>
<comment type="caution">
    <text evidence="9">The sequence shown here is derived from an EMBL/GenBank/DDBJ whole genome shotgun (WGS) entry which is preliminary data.</text>
</comment>
<feature type="coiled-coil region" evidence="6">
    <location>
        <begin position="952"/>
        <end position="1123"/>
    </location>
</feature>
<dbReference type="CDD" id="cd01374">
    <property type="entry name" value="KISc_CENP_E"/>
    <property type="match status" value="1"/>
</dbReference>
<dbReference type="Gene3D" id="3.40.850.10">
    <property type="entry name" value="Kinesin motor domain"/>
    <property type="match status" value="1"/>
</dbReference>
<dbReference type="Pfam" id="PF00225">
    <property type="entry name" value="Kinesin"/>
    <property type="match status" value="1"/>
</dbReference>
<evidence type="ECO:0000313" key="10">
    <source>
        <dbReference type="Proteomes" id="UP000279271"/>
    </source>
</evidence>
<dbReference type="GO" id="GO:0033044">
    <property type="term" value="P:regulation of chromosome organization"/>
    <property type="evidence" value="ECO:0007669"/>
    <property type="project" value="UniProtKB-ARBA"/>
</dbReference>
<dbReference type="GO" id="GO:1901987">
    <property type="term" value="P:regulation of cell cycle phase transition"/>
    <property type="evidence" value="ECO:0007669"/>
    <property type="project" value="UniProtKB-ARBA"/>
</dbReference>
<dbReference type="GO" id="GO:0000278">
    <property type="term" value="P:mitotic cell cycle"/>
    <property type="evidence" value="ECO:0007669"/>
    <property type="project" value="UniProtKB-ARBA"/>
</dbReference>
<dbReference type="PROSITE" id="PS00411">
    <property type="entry name" value="KINESIN_MOTOR_1"/>
    <property type="match status" value="1"/>
</dbReference>
<dbReference type="InterPro" id="IPR027417">
    <property type="entry name" value="P-loop_NTPase"/>
</dbReference>
<dbReference type="EMBL" id="QOKY01000160">
    <property type="protein sequence ID" value="RMZ55497.1"/>
    <property type="molecule type" value="Genomic_DNA"/>
</dbReference>
<accession>A0A3M7KYS6</accession>
<dbReference type="GO" id="GO:0000779">
    <property type="term" value="C:condensed chromosome, centromeric region"/>
    <property type="evidence" value="ECO:0007669"/>
    <property type="project" value="UniProtKB-ARBA"/>
</dbReference>
<dbReference type="PRINTS" id="PR00380">
    <property type="entry name" value="KINESINHEAVY"/>
</dbReference>
<evidence type="ECO:0000256" key="6">
    <source>
        <dbReference type="SAM" id="Coils"/>
    </source>
</evidence>
<keyword evidence="4 5" id="KW-0505">Motor protein</keyword>
<reference evidence="10" key="1">
    <citation type="journal article" date="2018" name="Algal Res.">
        <title>Characterization of plant carbon substrate utilization by Auxenochlorella protothecoides.</title>
        <authorList>
            <person name="Vogler B.W."/>
            <person name="Starkenburg S.R."/>
            <person name="Sudasinghe N."/>
            <person name="Schambach J.Y."/>
            <person name="Rollin J.A."/>
            <person name="Pattathil S."/>
            <person name="Barry A.N."/>
        </authorList>
    </citation>
    <scope>NUCLEOTIDE SEQUENCE [LARGE SCALE GENOMIC DNA]</scope>
    <source>
        <strain evidence="10">UTEX 25</strain>
    </source>
</reference>
<dbReference type="InterPro" id="IPR027640">
    <property type="entry name" value="Kinesin-like_fam"/>
</dbReference>
<sequence>VHVRVRPLSDAEVERGGGAWRVEGNTLYQVDPATDIRVSDSPYTLDTVFDGRTTTREVYLATTQAIIHQVVQGFNGTVFAYGQTSSGKTHTMRGGGEHPGIVPLAVQEVFDLIAATQDREFLLRVSYMEIYNEDINDLLAPENQRLHVHESKEAGVHVAGLREDIVSSPEQASWVVLALLEEGERHRHVGETKMNKTSSRSHTIFRMVVESRSFADAAGGPSPDPDDFGAIRVSSLTLVDLAGSERMAKTGAEGQRAREGAAINKSLLTLGTVINKLSEGGGAGSHIPYRDSKLTRILQPALGGNARTAIICAVTPAALHVEESHSTLRFACRAKRVVNNATVNEVLSDAAVLKRQAREIEELRTILEGSGSAREVETQIHSLRAELLRKEQDNERMQLDLALEKEERERAQRKIDSMTRMMLDGARGGDAEKPKSKRENRRETWCPGAGQRKRPLLPALAGAVEEGEEEGGVEEELGEAGAERPALPPSRRSEGAALLLPGQASPPHKLSRGSGGSSGVERMETGEQQAADCPSEEVRLLREQVAELTTAQGFMQRELDRMVELAGEQAEALRPSISRGKGRASLLQMKEMEWRIRQLVGQLEEAQARLQETEQVWLEAAALEANAREESQQAWRAQQEALEARCTDLDASAQTLKQEVSMEALQLKAELQAATDRLEEVGRERAISDAKSARQKQELDELAATVAAHTEEKAAVKAAADTAKEKLAEAESRVRNLYEENTRLTAHISDLESRKRAPLYQKKQEEELRAALEGAKEAEIRAVAAELAAKEARVNEESATSTVSELRQTITRLEGAAQEAALEASARLEAAHAKAATETTRLEAALELMRSELTAQLETATAAAAVAEVNFEQQGAELEDARAEMCRLEEEIVGLKASLEEVQACADTATVHIHFLEEKGEADAAAAAEAAEAASRQLLETRRVSDALAAAEAATQQALMQAAEEAARLAQEHEAAVSAALAAHEEELGAALVERQELVAKRRELQDTVKSLEEKLAAAAAGLAAAEELKDLRRRHKEDVARLSLALKTATQGSKGTEKASDRAQKEAEKLRSKVTELEAKLRAAVQDKNSAQNEKAAAERELKAMRSQAERLTKNMDKITGVEEKKRESIMVGFNQTKSRLQIAEEGLHRASVEVEKLQFELSIKAGEARALDEELQESKGEVARLTDERDGLTDQLAAASEDAEGLRNSLAASAASTQALSEEKDALATLLAQGEDRLADMEAALAQGRAEAASREENIASLAARIEEGQRELEAESAKVGDLKKELESVRVRLTEQEAAHAQAAEAAAEREAVARSTVECLETEARELADRLRGAEAELAERSEAARSLKAELDLATQELTRLQGALAAAKTANSELEGSLGTARAELAELGAAHVGLERAKAELEAALAAEREAGVAAEARIAQAHEETAECQATLLAAQENLAQAGAEAEARQRHLTAEVEDAKAVAEAARASWGEETAALSARIDELELQLTGAAEALAASRAAQEADEAQASQVQEVLRAESDALRQTLAAAQADLQAAHAAHESELAQLQCTLDQAQEAQQTALRDLQACRADLEKSQEECTDLDMRAMQAEGQSAALRQEVVGLKEQADAWREERSMLSTQLAELEDALRAAQEAANMARQRLGAAETRAEAAEEELRGAELRVAAARRDAQEAEVQCQRLRDEVDAVEEQLLASADDLQKQSEQAAAQLQALQTELAAARAVQQRQQVPPSPDPALADRCAALEAELRKSKRREEKLQALQYRLREDVKACGGDLARLEDLRERRSLEYELDRTQNRASREKAALRDQLRAALAKCAALEGGVKGGAPRPGVLQARENVRPC</sequence>
<evidence type="ECO:0000256" key="4">
    <source>
        <dbReference type="ARBA" id="ARBA00023175"/>
    </source>
</evidence>
<keyword evidence="1 5" id="KW-0547">Nucleotide-binding</keyword>
<evidence type="ECO:0000259" key="8">
    <source>
        <dbReference type="PROSITE" id="PS50067"/>
    </source>
</evidence>
<dbReference type="GO" id="GO:0007018">
    <property type="term" value="P:microtubule-based movement"/>
    <property type="evidence" value="ECO:0007669"/>
    <property type="project" value="InterPro"/>
</dbReference>
<dbReference type="GO" id="GO:0042327">
    <property type="term" value="P:positive regulation of phosphorylation"/>
    <property type="evidence" value="ECO:0007669"/>
    <property type="project" value="UniProtKB-ARBA"/>
</dbReference>
<evidence type="ECO:0000256" key="5">
    <source>
        <dbReference type="PROSITE-ProRule" id="PRU00283"/>
    </source>
</evidence>
<dbReference type="GO" id="GO:0140694">
    <property type="term" value="P:membraneless organelle assembly"/>
    <property type="evidence" value="ECO:0007669"/>
    <property type="project" value="UniProtKB-ARBA"/>
</dbReference>
<feature type="coiled-coil region" evidence="6">
    <location>
        <begin position="1794"/>
        <end position="1825"/>
    </location>
</feature>
<keyword evidence="2 5" id="KW-0067">ATP-binding</keyword>
<dbReference type="InterPro" id="IPR001752">
    <property type="entry name" value="Kinesin_motor_dom"/>
</dbReference>
<feature type="binding site" evidence="5">
    <location>
        <begin position="82"/>
        <end position="89"/>
    </location>
    <ligand>
        <name>ATP</name>
        <dbReference type="ChEBI" id="CHEBI:30616"/>
    </ligand>
</feature>
<dbReference type="PANTHER" id="PTHR47968">
    <property type="entry name" value="CENTROMERE PROTEIN E"/>
    <property type="match status" value="1"/>
</dbReference>
<feature type="coiled-coil region" evidence="6">
    <location>
        <begin position="589"/>
        <end position="823"/>
    </location>
</feature>
<evidence type="ECO:0000256" key="1">
    <source>
        <dbReference type="ARBA" id="ARBA00022741"/>
    </source>
</evidence>
<feature type="compositionally biased region" description="Acidic residues" evidence="7">
    <location>
        <begin position="465"/>
        <end position="478"/>
    </location>
</feature>
<dbReference type="PANTHER" id="PTHR47968:SF75">
    <property type="entry name" value="CENTROMERE-ASSOCIATED PROTEIN E"/>
    <property type="match status" value="1"/>
</dbReference>
<dbReference type="GO" id="GO:0008017">
    <property type="term" value="F:microtubule binding"/>
    <property type="evidence" value="ECO:0007669"/>
    <property type="project" value="InterPro"/>
</dbReference>
<name>A0A3M7KYS6_AUXPR</name>
<keyword evidence="3 6" id="KW-0175">Coiled coil</keyword>
<evidence type="ECO:0000313" key="9">
    <source>
        <dbReference type="EMBL" id="RMZ55497.1"/>
    </source>
</evidence>
<dbReference type="FunFam" id="3.40.850.10:FF:000026">
    <property type="entry name" value="Centromere-associated protein E"/>
    <property type="match status" value="1"/>
</dbReference>
<dbReference type="Gene3D" id="1.10.287.1490">
    <property type="match status" value="1"/>
</dbReference>
<dbReference type="GO" id="GO:0003777">
    <property type="term" value="F:microtubule motor activity"/>
    <property type="evidence" value="ECO:0007669"/>
    <property type="project" value="InterPro"/>
</dbReference>
<feature type="coiled-coil region" evidence="6">
    <location>
        <begin position="1170"/>
        <end position="1418"/>
    </location>
</feature>
<dbReference type="SUPFAM" id="SSF57997">
    <property type="entry name" value="Tropomyosin"/>
    <property type="match status" value="1"/>
</dbReference>
<evidence type="ECO:0000256" key="2">
    <source>
        <dbReference type="ARBA" id="ARBA00022840"/>
    </source>
</evidence>
<feature type="domain" description="Kinesin motor" evidence="8">
    <location>
        <begin position="1"/>
        <end position="337"/>
    </location>
</feature>
<dbReference type="PROSITE" id="PS50067">
    <property type="entry name" value="KINESIN_MOTOR_2"/>
    <property type="match status" value="1"/>
</dbReference>
<dbReference type="GO" id="GO:0000226">
    <property type="term" value="P:microtubule cytoskeleton organization"/>
    <property type="evidence" value="ECO:0007669"/>
    <property type="project" value="UniProtKB-ARBA"/>
</dbReference>
<evidence type="ECO:0000256" key="3">
    <source>
        <dbReference type="ARBA" id="ARBA00023054"/>
    </source>
</evidence>
<feature type="non-terminal residue" evidence="9">
    <location>
        <position position="1"/>
    </location>
</feature>
<dbReference type="GO" id="GO:0008608">
    <property type="term" value="P:attachment of spindle microtubules to kinetochore"/>
    <property type="evidence" value="ECO:0007669"/>
    <property type="project" value="UniProtKB-ARBA"/>
</dbReference>